<gene>
    <name evidence="1" type="primary">013R</name>
    <name evidence="1" type="ORF">IIV25_013R</name>
</gene>
<protein>
    <submittedName>
        <fullName evidence="1">Uncharacterized protein</fullName>
    </submittedName>
</protein>
<proteinExistence type="predicted"/>
<evidence type="ECO:0000313" key="1">
    <source>
        <dbReference type="EMBL" id="CCV02031.1"/>
    </source>
</evidence>
<dbReference type="KEGG" id="vg:18501385"/>
<accession>W8W213</accession>
<dbReference type="EMBL" id="HF920635">
    <property type="protein sequence ID" value="CCV02031.1"/>
    <property type="molecule type" value="Genomic_DNA"/>
</dbReference>
<name>W8W213_9VIRU</name>
<keyword evidence="2" id="KW-1185">Reference proteome</keyword>
<evidence type="ECO:0000313" key="2">
    <source>
        <dbReference type="Proteomes" id="UP000097612"/>
    </source>
</evidence>
<sequence length="172" mass="19588">MESSIKLILENKLTSLVDFILSKNPNADKGKINHKISQLGLLQKKVIPQIQTKLIDKLVDQYQTKLKVKKTSFGNYVVYLDENDPKFEDLQTNKFVLSLASKTIIGIENSNGEIEPLNKVLVEVCHRYKLKYEMPLNLNTSDDPTEQDEIIEGEMDGLGLNYVESEVESDEE</sequence>
<dbReference type="Proteomes" id="UP000097612">
    <property type="component" value="Segment"/>
</dbReference>
<organism evidence="1 2">
    <name type="scientific">Invertebrate iridovirus 25</name>
    <dbReference type="NCBI Taxonomy" id="1301280"/>
    <lineage>
        <taxon>Viruses</taxon>
        <taxon>Varidnaviria</taxon>
        <taxon>Bamfordvirae</taxon>
        <taxon>Nucleocytoviricota</taxon>
        <taxon>Megaviricetes</taxon>
        <taxon>Pimascovirales</taxon>
        <taxon>Pimascovirales incertae sedis</taxon>
        <taxon>Iridoviridae</taxon>
        <taxon>Betairidovirinae</taxon>
        <taxon>Chloriridovirus</taxon>
        <taxon>Chloriridovirus simulium2</taxon>
    </lineage>
</organism>
<dbReference type="RefSeq" id="YP_009010546.1">
    <property type="nucleotide sequence ID" value="NC_023613.1"/>
</dbReference>
<dbReference type="OrthoDB" id="27688at10239"/>
<reference evidence="1 2" key="1">
    <citation type="journal article" date="2013" name="Arch. Virol.">
        <title>Complete genome sequence of invertebrate iridovirus IIV-25 isolated from a blackfly larva.</title>
        <authorList>
            <person name="Piegu B."/>
            <person name="Guizard S."/>
            <person name="Spears T."/>
            <person name="Cruaud C."/>
            <person name="Couloux A."/>
            <person name="Bideshi D.K."/>
            <person name="Federici B.A."/>
            <person name="Bigot Y."/>
        </authorList>
    </citation>
    <scope>NUCLEOTIDE SEQUENCE [LARGE SCALE GENOMIC DNA]</scope>
</reference>
<dbReference type="GeneID" id="18501385"/>